<dbReference type="Pfam" id="PF04542">
    <property type="entry name" value="Sigma70_r2"/>
    <property type="match status" value="1"/>
</dbReference>
<accession>A0A857N6S7</accession>
<evidence type="ECO:0000256" key="4">
    <source>
        <dbReference type="ARBA" id="ARBA00023163"/>
    </source>
</evidence>
<evidence type="ECO:0000259" key="6">
    <source>
        <dbReference type="Pfam" id="PF08281"/>
    </source>
</evidence>
<evidence type="ECO:0000313" key="7">
    <source>
        <dbReference type="EMBL" id="QHO63053.1"/>
    </source>
</evidence>
<evidence type="ECO:0000256" key="2">
    <source>
        <dbReference type="ARBA" id="ARBA00023015"/>
    </source>
</evidence>
<dbReference type="InterPro" id="IPR036388">
    <property type="entry name" value="WH-like_DNA-bd_sf"/>
</dbReference>
<dbReference type="Proteomes" id="UP000463983">
    <property type="component" value="Chromosome"/>
</dbReference>
<sequence length="191" mass="22715">MKRDVLASLSDEKLVVYVREKDKEAYSEVVRRYGDKLWRYVQYMIRDGDLAAEIVQRAMVKGYENLNSFDVRRKFSSWIYRIAHNETISEMRGRKKILYWPLDADLWGVFESREQSPEDKLDDKLMKEWLDSCMAELSEKYRAVLVLYYLEEKSYEEISEILRISMGTVGTRLSRGKALVKKLCKRNNGER</sequence>
<dbReference type="Pfam" id="PF08281">
    <property type="entry name" value="Sigma70_r4_2"/>
    <property type="match status" value="1"/>
</dbReference>
<feature type="domain" description="RNA polymerase sigma factor 70 region 4 type 2" evidence="6">
    <location>
        <begin position="128"/>
        <end position="178"/>
    </location>
</feature>
<dbReference type="InterPro" id="IPR039425">
    <property type="entry name" value="RNA_pol_sigma-70-like"/>
</dbReference>
<keyword evidence="2" id="KW-0805">Transcription regulation</keyword>
<dbReference type="GO" id="GO:0006352">
    <property type="term" value="P:DNA-templated transcription initiation"/>
    <property type="evidence" value="ECO:0007669"/>
    <property type="project" value="InterPro"/>
</dbReference>
<evidence type="ECO:0000256" key="3">
    <source>
        <dbReference type="ARBA" id="ARBA00023082"/>
    </source>
</evidence>
<keyword evidence="3" id="KW-0731">Sigma factor</keyword>
<dbReference type="RefSeq" id="WP_161931462.1">
    <property type="nucleotide sequence ID" value="NZ_CP047901.1"/>
</dbReference>
<dbReference type="SUPFAM" id="SSF88946">
    <property type="entry name" value="Sigma2 domain of RNA polymerase sigma factors"/>
    <property type="match status" value="1"/>
</dbReference>
<gene>
    <name evidence="7" type="ORF">MICH65_0072</name>
</gene>
<dbReference type="InterPro" id="IPR013249">
    <property type="entry name" value="RNA_pol_sigma70_r4_t2"/>
</dbReference>
<dbReference type="Gene3D" id="1.10.1740.10">
    <property type="match status" value="1"/>
</dbReference>
<organism evidence="7 8">
    <name type="scientific">Candidatus Chazhemtobacterium aquaticus</name>
    <dbReference type="NCBI Taxonomy" id="2715735"/>
    <lineage>
        <taxon>Bacteria</taxon>
        <taxon>Candidatus Chazhemtobacteraceae</taxon>
        <taxon>Candidatus Chazhemtobacterium</taxon>
    </lineage>
</organism>
<dbReference type="InterPro" id="IPR007627">
    <property type="entry name" value="RNA_pol_sigma70_r2"/>
</dbReference>
<evidence type="ECO:0000313" key="8">
    <source>
        <dbReference type="Proteomes" id="UP000463983"/>
    </source>
</evidence>
<dbReference type="EMBL" id="CP047901">
    <property type="protein sequence ID" value="QHO63053.1"/>
    <property type="molecule type" value="Genomic_DNA"/>
</dbReference>
<dbReference type="SUPFAM" id="SSF88659">
    <property type="entry name" value="Sigma3 and sigma4 domains of RNA polymerase sigma factors"/>
    <property type="match status" value="1"/>
</dbReference>
<feature type="domain" description="RNA polymerase sigma-70 region 2" evidence="5">
    <location>
        <begin position="30"/>
        <end position="96"/>
    </location>
</feature>
<dbReference type="InterPro" id="IPR014284">
    <property type="entry name" value="RNA_pol_sigma-70_dom"/>
</dbReference>
<comment type="similarity">
    <text evidence="1">Belongs to the sigma-70 factor family. ECF subfamily.</text>
</comment>
<dbReference type="GO" id="GO:0016987">
    <property type="term" value="F:sigma factor activity"/>
    <property type="evidence" value="ECO:0007669"/>
    <property type="project" value="UniProtKB-KW"/>
</dbReference>
<evidence type="ECO:0000259" key="5">
    <source>
        <dbReference type="Pfam" id="PF04542"/>
    </source>
</evidence>
<dbReference type="NCBIfam" id="TIGR02937">
    <property type="entry name" value="sigma70-ECF"/>
    <property type="match status" value="1"/>
</dbReference>
<proteinExistence type="inferred from homology"/>
<dbReference type="PANTHER" id="PTHR43133">
    <property type="entry name" value="RNA POLYMERASE ECF-TYPE SIGMA FACTO"/>
    <property type="match status" value="1"/>
</dbReference>
<keyword evidence="4" id="KW-0804">Transcription</keyword>
<dbReference type="GO" id="GO:0003677">
    <property type="term" value="F:DNA binding"/>
    <property type="evidence" value="ECO:0007669"/>
    <property type="project" value="InterPro"/>
</dbReference>
<reference evidence="8" key="1">
    <citation type="journal article" date="2020" name="Microorganisms">
        <title>Complete Genome of a Member of a New Bacterial Lineage in the Microgenomates Group Reveals an Unusual Nucleotide Composition Disparity Between Two Strands of DNA and Limited Metabolic Potential.</title>
        <authorList>
            <person name="Kadnikov V.V."/>
            <person name="Mardanov A.V."/>
            <person name="Beletsky A.V."/>
            <person name="Karnachuk O.V."/>
            <person name="Ravin N.V."/>
        </authorList>
    </citation>
    <scope>NUCLEOTIDE SEQUENCE [LARGE SCALE GENOMIC DNA]</scope>
</reference>
<dbReference type="AlphaFoldDB" id="A0A857N6S7"/>
<dbReference type="InterPro" id="IPR013324">
    <property type="entry name" value="RNA_pol_sigma_r3/r4-like"/>
</dbReference>
<dbReference type="CDD" id="cd06171">
    <property type="entry name" value="Sigma70_r4"/>
    <property type="match status" value="1"/>
</dbReference>
<protein>
    <submittedName>
        <fullName evidence="7">RNA polymerase ECF-type sigma factor</fullName>
    </submittedName>
</protein>
<evidence type="ECO:0000256" key="1">
    <source>
        <dbReference type="ARBA" id="ARBA00010641"/>
    </source>
</evidence>
<keyword evidence="8" id="KW-1185">Reference proteome</keyword>
<dbReference type="PANTHER" id="PTHR43133:SF51">
    <property type="entry name" value="RNA POLYMERASE SIGMA FACTOR"/>
    <property type="match status" value="1"/>
</dbReference>
<dbReference type="InterPro" id="IPR013325">
    <property type="entry name" value="RNA_pol_sigma_r2"/>
</dbReference>
<dbReference type="Gene3D" id="1.10.10.10">
    <property type="entry name" value="Winged helix-like DNA-binding domain superfamily/Winged helix DNA-binding domain"/>
    <property type="match status" value="1"/>
</dbReference>
<name>A0A857N6S7_9BACT</name>
<dbReference type="KEGG" id="caqa:MICH65_0072"/>